<dbReference type="EMBL" id="VZPB01000009">
    <property type="protein sequence ID" value="KAB0583962.1"/>
    <property type="molecule type" value="Genomic_DNA"/>
</dbReference>
<gene>
    <name evidence="1" type="primary">casA</name>
    <name evidence="1" type="ORF">F7Q92_05685</name>
</gene>
<dbReference type="AlphaFoldDB" id="A0A643FET9"/>
<dbReference type="Pfam" id="PF09481">
    <property type="entry name" value="CRISPR_Cse1"/>
    <property type="match status" value="1"/>
</dbReference>
<evidence type="ECO:0000313" key="1">
    <source>
        <dbReference type="EMBL" id="KAB0583962.1"/>
    </source>
</evidence>
<sequence>MSKDFSLLDEPWLPLRLADGRVVELGLREVFRRSREIVALAETAPPSLVAQYRLLLAITHRALTRALGRWAPADRVRWYREGLPQQALQDYLDHWQDRFWLFHAQAPFLQVAALAEAQATRDKRKPWTQIALASANGNTPVVFDHAVDAEPTALAPAQALGTLLGYLQFTPGGLVKCLRDADKAGPLVNTAAILPLGATLNETLCLALHPASRSGEEEIDLPAWERPPLTIAQLQGEPVPATGPNDRYTRQSRAVLLLPEADGTVRWLHFAAGWALADDPHAPDPMACFRVGSQGLVRVSFTEGRAFWRDLPAMVPMPALPQGLNSQAAAVLQHALALHGAMAWTVPDQPLLVAGLASDQAKLLRWRAESLRLPTALVAEPERAAELRDQVALAEAVHRAVAQLAVGMLAATLPDPTSKDTRTRARALLDTGPFTASYFAQAQRALPALMQGLAGDAQDAALAAWQQALRAAALQAWQQALQGLGRSPRALKADALYWPRLHSTLNQQLPLHSPLVAQEEA</sequence>
<protein>
    <submittedName>
        <fullName evidence="1">Type I-E CRISPR-associated protein Cse1/CasA</fullName>
    </submittedName>
</protein>
<dbReference type="RefSeq" id="WP_151123218.1">
    <property type="nucleotide sequence ID" value="NZ_CP088082.1"/>
</dbReference>
<dbReference type="NCBIfam" id="TIGR02547">
    <property type="entry name" value="casA_cse1"/>
    <property type="match status" value="1"/>
</dbReference>
<proteinExistence type="predicted"/>
<dbReference type="OrthoDB" id="5392377at2"/>
<keyword evidence="2" id="KW-1185">Reference proteome</keyword>
<accession>A0A643FET9</accession>
<reference evidence="1 2" key="1">
    <citation type="submission" date="2019-09" db="EMBL/GenBank/DDBJ databases">
        <title>Draft genome sequences of 48 bacterial type strains from the CCUG.</title>
        <authorList>
            <person name="Tunovic T."/>
            <person name="Pineiro-Iglesias B."/>
            <person name="Unosson C."/>
            <person name="Inganas E."/>
            <person name="Ohlen M."/>
            <person name="Cardew S."/>
            <person name="Jensie-Markopoulos S."/>
            <person name="Salva-Serra F."/>
            <person name="Jaen-Luchoro D."/>
            <person name="Karlsson R."/>
            <person name="Svensson-Stadler L."/>
            <person name="Chun J."/>
            <person name="Moore E."/>
        </authorList>
    </citation>
    <scope>NUCLEOTIDE SEQUENCE [LARGE SCALE GENOMIC DNA]</scope>
    <source>
        <strain evidence="1 2">CCUG 30977</strain>
    </source>
</reference>
<name>A0A643FET9_IDEDE</name>
<organism evidence="1 2">
    <name type="scientific">Ideonella dechloratans</name>
    <dbReference type="NCBI Taxonomy" id="36863"/>
    <lineage>
        <taxon>Bacteria</taxon>
        <taxon>Pseudomonadati</taxon>
        <taxon>Pseudomonadota</taxon>
        <taxon>Betaproteobacteria</taxon>
        <taxon>Burkholderiales</taxon>
        <taxon>Sphaerotilaceae</taxon>
        <taxon>Ideonella</taxon>
    </lineage>
</organism>
<dbReference type="Proteomes" id="UP000430120">
    <property type="component" value="Unassembled WGS sequence"/>
</dbReference>
<comment type="caution">
    <text evidence="1">The sequence shown here is derived from an EMBL/GenBank/DDBJ whole genome shotgun (WGS) entry which is preliminary data.</text>
</comment>
<dbReference type="Gene3D" id="1.10.132.100">
    <property type="match status" value="1"/>
</dbReference>
<dbReference type="CDD" id="cd09729">
    <property type="entry name" value="Cse1_I-E"/>
    <property type="match status" value="1"/>
</dbReference>
<evidence type="ECO:0000313" key="2">
    <source>
        <dbReference type="Proteomes" id="UP000430120"/>
    </source>
</evidence>
<dbReference type="InterPro" id="IPR013381">
    <property type="entry name" value="CRISPR-assoc_prot_Cse1"/>
</dbReference>